<dbReference type="KEGG" id="mbas:ALGA_1566"/>
<keyword evidence="3" id="KW-1185">Reference proteome</keyword>
<evidence type="ECO:0008006" key="4">
    <source>
        <dbReference type="Google" id="ProtNLM"/>
    </source>
</evidence>
<dbReference type="RefSeq" id="WP_096428820.1">
    <property type="nucleotide sequence ID" value="NZ_AP018042.1"/>
</dbReference>
<protein>
    <recommendedName>
        <fullName evidence="4">Lipoprotein</fullName>
    </recommendedName>
</protein>
<name>A0A1Y1CIV3_9BACT</name>
<feature type="signal peptide" evidence="1">
    <location>
        <begin position="1"/>
        <end position="20"/>
    </location>
</feature>
<proteinExistence type="predicted"/>
<dbReference type="EMBL" id="AP018042">
    <property type="protein sequence ID" value="BAX79942.1"/>
    <property type="molecule type" value="Genomic_DNA"/>
</dbReference>
<evidence type="ECO:0000256" key="1">
    <source>
        <dbReference type="SAM" id="SignalP"/>
    </source>
</evidence>
<dbReference type="AlphaFoldDB" id="A0A1Y1CIV3"/>
<dbReference type="OrthoDB" id="1112679at2"/>
<evidence type="ECO:0000313" key="2">
    <source>
        <dbReference type="EMBL" id="BAX79942.1"/>
    </source>
</evidence>
<dbReference type="PROSITE" id="PS51257">
    <property type="entry name" value="PROKAR_LIPOPROTEIN"/>
    <property type="match status" value="1"/>
</dbReference>
<keyword evidence="1" id="KW-0732">Signal</keyword>
<evidence type="ECO:0000313" key="3">
    <source>
        <dbReference type="Proteomes" id="UP000218267"/>
    </source>
</evidence>
<gene>
    <name evidence="2" type="ORF">ALGA_1566</name>
</gene>
<organism evidence="2 3">
    <name type="scientific">Labilibaculum antarcticum</name>
    <dbReference type="NCBI Taxonomy" id="1717717"/>
    <lineage>
        <taxon>Bacteria</taxon>
        <taxon>Pseudomonadati</taxon>
        <taxon>Bacteroidota</taxon>
        <taxon>Bacteroidia</taxon>
        <taxon>Marinilabiliales</taxon>
        <taxon>Marinifilaceae</taxon>
        <taxon>Labilibaculum</taxon>
    </lineage>
</organism>
<dbReference type="Proteomes" id="UP000218267">
    <property type="component" value="Chromosome"/>
</dbReference>
<sequence>MKRNIVAVGVLLFFSAVLFSCSESSDNNPEKDLSLEQSLKEKTASLSTAVNEITSSKGFEIVTMNDPTTKTGVEGEDDTRFSASITLDDVKGVYEYSPAIPAATTETKVGYWMMNMFSKTGESEEFIVKLPKEKAGNPWKLYMTEDTDSTLVNDFVITTTEYNYSFSMDEDFQFNNLVNSAITVEGEDAGELYMNWNITANQNFNYESKFSFPDDYSVGVEFKMGDNIQYAYNLKNGEDVLFKEEMEFAKGDSVNQASYEYKLAVGVIEIVKNSNSDSYVVYRDGTMEEGAVIEVINNNGSSTEADFAFCRKGLDLKITFADESVVVLSELLGQDTLDKMAEIFSSMYDMYFVNHVVNKVAHEAHYMNQAGS</sequence>
<feature type="chain" id="PRO_5012146522" description="Lipoprotein" evidence="1">
    <location>
        <begin position="21"/>
        <end position="372"/>
    </location>
</feature>
<reference evidence="2 3" key="1">
    <citation type="journal article" date="2018" name="Mar. Genomics">
        <title>Complete genome sequence of Marinifilaceae bacterium strain SPP2, isolated from the Antarctic marine sediment.</title>
        <authorList>
            <person name="Watanabe M."/>
            <person name="Kojima H."/>
            <person name="Fukui M."/>
        </authorList>
    </citation>
    <scope>NUCLEOTIDE SEQUENCE [LARGE SCALE GENOMIC DNA]</scope>
    <source>
        <strain evidence="2 3">SPP2</strain>
    </source>
</reference>
<accession>A0A1Y1CIV3</accession>
<reference evidence="3" key="2">
    <citation type="journal article" date="2020" name="Antonie Van Leeuwenhoek">
        <title>Labilibaculum antarcticum sp. nov., a novel facultative anaerobic, psychrotorelant bacterium isolated from marine sediment of Antarctica.</title>
        <authorList>
            <person name="Watanabe M."/>
            <person name="Kojima H."/>
            <person name="Fukui M."/>
        </authorList>
    </citation>
    <scope>NUCLEOTIDE SEQUENCE [LARGE SCALE GENOMIC DNA]</scope>
    <source>
        <strain evidence="3">SPP2</strain>
    </source>
</reference>